<organism evidence="1 2">
    <name type="scientific">Hibiscus sabdariffa</name>
    <name type="common">roselle</name>
    <dbReference type="NCBI Taxonomy" id="183260"/>
    <lineage>
        <taxon>Eukaryota</taxon>
        <taxon>Viridiplantae</taxon>
        <taxon>Streptophyta</taxon>
        <taxon>Embryophyta</taxon>
        <taxon>Tracheophyta</taxon>
        <taxon>Spermatophyta</taxon>
        <taxon>Magnoliopsida</taxon>
        <taxon>eudicotyledons</taxon>
        <taxon>Gunneridae</taxon>
        <taxon>Pentapetalae</taxon>
        <taxon>rosids</taxon>
        <taxon>malvids</taxon>
        <taxon>Malvales</taxon>
        <taxon>Malvaceae</taxon>
        <taxon>Malvoideae</taxon>
        <taxon>Hibiscus</taxon>
    </lineage>
</organism>
<dbReference type="Proteomes" id="UP001472677">
    <property type="component" value="Unassembled WGS sequence"/>
</dbReference>
<protein>
    <submittedName>
        <fullName evidence="1">Uncharacterized protein</fullName>
    </submittedName>
</protein>
<comment type="caution">
    <text evidence="1">The sequence shown here is derived from an EMBL/GenBank/DDBJ whole genome shotgun (WGS) entry which is preliminary data.</text>
</comment>
<dbReference type="EMBL" id="JBBPBM010000012">
    <property type="protein sequence ID" value="KAK8562386.1"/>
    <property type="molecule type" value="Genomic_DNA"/>
</dbReference>
<proteinExistence type="predicted"/>
<keyword evidence="2" id="KW-1185">Reference proteome</keyword>
<sequence>MGEVGQDLSPLGLMGYHDLHPPRLVRLPRQISSTTGCNGVKLLVSGTLSDLSIAWKSSPLSSIQRLGYLPDLVFQIFECSFLVLHSH</sequence>
<accession>A0ABR2EKI4</accession>
<gene>
    <name evidence="1" type="ORF">V6N12_010469</name>
</gene>
<evidence type="ECO:0000313" key="2">
    <source>
        <dbReference type="Proteomes" id="UP001472677"/>
    </source>
</evidence>
<reference evidence="1 2" key="1">
    <citation type="journal article" date="2024" name="G3 (Bethesda)">
        <title>Genome assembly of Hibiscus sabdariffa L. provides insights into metabolisms of medicinal natural products.</title>
        <authorList>
            <person name="Kim T."/>
        </authorList>
    </citation>
    <scope>NUCLEOTIDE SEQUENCE [LARGE SCALE GENOMIC DNA]</scope>
    <source>
        <strain evidence="1">TK-2024</strain>
        <tissue evidence="1">Old leaves</tissue>
    </source>
</reference>
<name>A0ABR2EKI4_9ROSI</name>
<evidence type="ECO:0000313" key="1">
    <source>
        <dbReference type="EMBL" id="KAK8562386.1"/>
    </source>
</evidence>